<dbReference type="Pfam" id="PF05485">
    <property type="entry name" value="THAP"/>
    <property type="match status" value="1"/>
</dbReference>
<evidence type="ECO:0000256" key="5">
    <source>
        <dbReference type="ARBA" id="ARBA00023125"/>
    </source>
</evidence>
<dbReference type="PANTHER" id="PTHR23080:SF138">
    <property type="entry name" value="PROTEIN ALP1-LIKE"/>
    <property type="match status" value="1"/>
</dbReference>
<dbReference type="GO" id="GO:0008270">
    <property type="term" value="F:zinc ion binding"/>
    <property type="evidence" value="ECO:0007669"/>
    <property type="project" value="UniProtKB-KW"/>
</dbReference>
<evidence type="ECO:0000256" key="3">
    <source>
        <dbReference type="ARBA" id="ARBA00022771"/>
    </source>
</evidence>
<keyword evidence="4" id="KW-0862">Zinc</keyword>
<dbReference type="InterPro" id="IPR027806">
    <property type="entry name" value="HARBI1_dom"/>
</dbReference>
<protein>
    <recommendedName>
        <fullName evidence="11">THAP-type domain-containing protein</fullName>
    </recommendedName>
</protein>
<evidence type="ECO:0000259" key="6">
    <source>
        <dbReference type="Pfam" id="PF05485"/>
    </source>
</evidence>
<accession>A0ABD2G2S8</accession>
<proteinExistence type="predicted"/>
<evidence type="ECO:0000259" key="7">
    <source>
        <dbReference type="Pfam" id="PF13359"/>
    </source>
</evidence>
<dbReference type="PANTHER" id="PTHR23080">
    <property type="entry name" value="THAP DOMAIN PROTEIN"/>
    <property type="match status" value="1"/>
</dbReference>
<dbReference type="GO" id="GO:0003677">
    <property type="term" value="F:DNA binding"/>
    <property type="evidence" value="ECO:0007669"/>
    <property type="project" value="UniProtKB-KW"/>
</dbReference>
<dbReference type="EMBL" id="JBIYXZ010002083">
    <property type="protein sequence ID" value="KAL3048284.1"/>
    <property type="molecule type" value="Genomic_DNA"/>
</dbReference>
<dbReference type="Pfam" id="PF13359">
    <property type="entry name" value="DDE_Tnp_4"/>
    <property type="match status" value="1"/>
</dbReference>
<feature type="domain" description="Transposase Helix-turn-helix" evidence="8">
    <location>
        <begin position="241"/>
        <end position="290"/>
    </location>
</feature>
<evidence type="ECO:0000259" key="8">
    <source>
        <dbReference type="Pfam" id="PF13613"/>
    </source>
</evidence>
<dbReference type="InterPro" id="IPR027805">
    <property type="entry name" value="Transposase_HTH_dom"/>
</dbReference>
<evidence type="ECO:0008006" key="11">
    <source>
        <dbReference type="Google" id="ProtNLM"/>
    </source>
</evidence>
<organism evidence="9 10">
    <name type="scientific">Pagothenia borchgrevinki</name>
    <name type="common">Bald rockcod</name>
    <name type="synonym">Trematomus borchgrevinki</name>
    <dbReference type="NCBI Taxonomy" id="8213"/>
    <lineage>
        <taxon>Eukaryota</taxon>
        <taxon>Metazoa</taxon>
        <taxon>Chordata</taxon>
        <taxon>Craniata</taxon>
        <taxon>Vertebrata</taxon>
        <taxon>Euteleostomi</taxon>
        <taxon>Actinopterygii</taxon>
        <taxon>Neopterygii</taxon>
        <taxon>Teleostei</taxon>
        <taxon>Neoteleostei</taxon>
        <taxon>Acanthomorphata</taxon>
        <taxon>Eupercaria</taxon>
        <taxon>Perciformes</taxon>
        <taxon>Notothenioidei</taxon>
        <taxon>Nototheniidae</taxon>
        <taxon>Pagothenia</taxon>
    </lineage>
</organism>
<dbReference type="Pfam" id="PF13613">
    <property type="entry name" value="HTH_Tnp_4"/>
    <property type="match status" value="1"/>
</dbReference>
<feature type="domain" description="THAP-type" evidence="6">
    <location>
        <begin position="7"/>
        <end position="83"/>
    </location>
</feature>
<gene>
    <name evidence="9" type="ORF">OYC64_006960</name>
</gene>
<comment type="cofactor">
    <cofactor evidence="1">
        <name>a divalent metal cation</name>
        <dbReference type="ChEBI" id="CHEBI:60240"/>
    </cofactor>
</comment>
<feature type="domain" description="DDE Tnp4" evidence="7">
    <location>
        <begin position="321"/>
        <end position="469"/>
    </location>
</feature>
<evidence type="ECO:0000256" key="2">
    <source>
        <dbReference type="ARBA" id="ARBA00022723"/>
    </source>
</evidence>
<keyword evidence="5" id="KW-0238">DNA-binding</keyword>
<dbReference type="AlphaFoldDB" id="A0ABD2G2S8"/>
<reference evidence="9 10" key="1">
    <citation type="journal article" date="2022" name="G3 (Bethesda)">
        <title>Evaluating Illumina-, Nanopore-, and PacBio-based genome assembly strategies with the bald notothen, Trematomus borchgrevinki.</title>
        <authorList>
            <person name="Rayamajhi N."/>
            <person name="Cheng C.C."/>
            <person name="Catchen J.M."/>
        </authorList>
    </citation>
    <scope>NUCLEOTIDE SEQUENCE [LARGE SCALE GENOMIC DNA]</scope>
    <source>
        <strain evidence="9">AGRC-2024</strain>
    </source>
</reference>
<comment type="caution">
    <text evidence="9">The sequence shown here is derived from an EMBL/GenBank/DDBJ whole genome shotgun (WGS) entry which is preliminary data.</text>
</comment>
<name>A0ABD2G2S8_PAGBO</name>
<dbReference type="InterPro" id="IPR006612">
    <property type="entry name" value="THAP_Znf"/>
</dbReference>
<keyword evidence="3" id="KW-0863">Zinc-finger</keyword>
<evidence type="ECO:0000256" key="1">
    <source>
        <dbReference type="ARBA" id="ARBA00001968"/>
    </source>
</evidence>
<sequence>MSSGSTCSVHGCRNNSQKLKEFAETFCLGHEKLRHQCPCPARYFMHTMHTMPRKEEREAAWLAALNLKRRPKRVYVCSFHFVDKRPTVLHPDPELFLGNDLPPPPKRRIVVRGVREKKSRPADSCMNVHQDGENGRKVNGCSVDFAMTISDAAGILSSEDPPAPQRCSAHTQWQDPSQLDHDYTKSVGVKDVHDQTTQCDEIGYFMLQNDSDALLYTGVSLETFNILVSTLEGHSSNPFTLSVRDQVLLTLMKLRTNRGMADLSKQFHISQSMAREIIPYWIDKLDEVLRPLIPWLPKETIEENLPEEFIEDFADLTCILDCNEILLQKPRNLDSLNTMKYQVAYAPCGLIMFISAAYGGQCSDTFITKNSGILNYLMPGDEVMAVRGFPIEDVLLKHDVDLAKPFYTKKCGQPTETWLMCTRQMASVRVHAERAIRRLKVYRILSQVVPRTVAAKIDKVLRICAALVNLREGRIRDSL</sequence>
<keyword evidence="2" id="KW-0479">Metal-binding</keyword>
<evidence type="ECO:0000313" key="10">
    <source>
        <dbReference type="Proteomes" id="UP001619887"/>
    </source>
</evidence>
<dbReference type="Proteomes" id="UP001619887">
    <property type="component" value="Unassembled WGS sequence"/>
</dbReference>
<evidence type="ECO:0000313" key="9">
    <source>
        <dbReference type="EMBL" id="KAL3048284.1"/>
    </source>
</evidence>
<reference evidence="9 10" key="2">
    <citation type="journal article" date="2024" name="G3 (Bethesda)">
        <title>The genome of the cryopelagic Antarctic bald notothen, Trematomus borchgrevinki.</title>
        <authorList>
            <person name="Rayamajhi N."/>
            <person name="Rivera-Colon A.G."/>
            <person name="Minhas B.F."/>
            <person name="Cheng C.C."/>
            <person name="Catchen J.M."/>
        </authorList>
    </citation>
    <scope>NUCLEOTIDE SEQUENCE [LARGE SCALE GENOMIC DNA]</scope>
    <source>
        <strain evidence="9">AGRC-2024</strain>
    </source>
</reference>
<evidence type="ECO:0000256" key="4">
    <source>
        <dbReference type="ARBA" id="ARBA00022833"/>
    </source>
</evidence>
<keyword evidence="10" id="KW-1185">Reference proteome</keyword>